<dbReference type="EMBL" id="JH767221">
    <property type="protein sequence ID" value="EQC26803.1"/>
    <property type="molecule type" value="Genomic_DNA"/>
</dbReference>
<keyword evidence="1" id="KW-0472">Membrane</keyword>
<proteinExistence type="predicted"/>
<keyword evidence="3" id="KW-1185">Reference proteome</keyword>
<sequence>MRGCLIGRMTIVLGAVILTVILHLLPRYVVAIVAFVLLVIMLIANDGNGPNLSTATSEDDPNALTSYATMLIFLSVTALLICNFVVEDVIPAYVNHLNATA</sequence>
<evidence type="ECO:0000313" key="3">
    <source>
        <dbReference type="Proteomes" id="UP000030762"/>
    </source>
</evidence>
<dbReference type="RefSeq" id="XP_008619785.1">
    <property type="nucleotide sequence ID" value="XM_008621563.1"/>
</dbReference>
<feature type="transmembrane region" description="Helical" evidence="1">
    <location>
        <begin position="12"/>
        <end position="44"/>
    </location>
</feature>
<organism evidence="2 3">
    <name type="scientific">Saprolegnia diclina (strain VS20)</name>
    <dbReference type="NCBI Taxonomy" id="1156394"/>
    <lineage>
        <taxon>Eukaryota</taxon>
        <taxon>Sar</taxon>
        <taxon>Stramenopiles</taxon>
        <taxon>Oomycota</taxon>
        <taxon>Saprolegniomycetes</taxon>
        <taxon>Saprolegniales</taxon>
        <taxon>Saprolegniaceae</taxon>
        <taxon>Saprolegnia</taxon>
    </lineage>
</organism>
<evidence type="ECO:0000313" key="2">
    <source>
        <dbReference type="EMBL" id="EQC26803.1"/>
    </source>
</evidence>
<name>T0R430_SAPDV</name>
<dbReference type="AlphaFoldDB" id="T0R430"/>
<dbReference type="InParanoid" id="T0R430"/>
<keyword evidence="1" id="KW-1133">Transmembrane helix</keyword>
<keyword evidence="1" id="KW-0812">Transmembrane</keyword>
<gene>
    <name evidence="2" type="ORF">SDRG_15392</name>
</gene>
<dbReference type="VEuPathDB" id="FungiDB:SDRG_15392"/>
<reference evidence="2 3" key="1">
    <citation type="submission" date="2012-04" db="EMBL/GenBank/DDBJ databases">
        <title>The Genome Sequence of Saprolegnia declina VS20.</title>
        <authorList>
            <consortium name="The Broad Institute Genome Sequencing Platform"/>
            <person name="Russ C."/>
            <person name="Nusbaum C."/>
            <person name="Tyler B."/>
            <person name="van West P."/>
            <person name="Dieguez-Uribeondo J."/>
            <person name="de Bruijn I."/>
            <person name="Tripathy S."/>
            <person name="Jiang R."/>
            <person name="Young S.K."/>
            <person name="Zeng Q."/>
            <person name="Gargeya S."/>
            <person name="Fitzgerald M."/>
            <person name="Haas B."/>
            <person name="Abouelleil A."/>
            <person name="Alvarado L."/>
            <person name="Arachchi H.M."/>
            <person name="Berlin A."/>
            <person name="Chapman S.B."/>
            <person name="Goldberg J."/>
            <person name="Griggs A."/>
            <person name="Gujja S."/>
            <person name="Hansen M."/>
            <person name="Howarth C."/>
            <person name="Imamovic A."/>
            <person name="Larimer J."/>
            <person name="McCowen C."/>
            <person name="Montmayeur A."/>
            <person name="Murphy C."/>
            <person name="Neiman D."/>
            <person name="Pearson M."/>
            <person name="Priest M."/>
            <person name="Roberts A."/>
            <person name="Saif S."/>
            <person name="Shea T."/>
            <person name="Sisk P."/>
            <person name="Sykes S."/>
            <person name="Wortman J."/>
            <person name="Nusbaum C."/>
            <person name="Birren B."/>
        </authorList>
    </citation>
    <scope>NUCLEOTIDE SEQUENCE [LARGE SCALE GENOMIC DNA]</scope>
    <source>
        <strain evidence="2 3">VS20</strain>
    </source>
</reference>
<accession>T0R430</accession>
<protein>
    <submittedName>
        <fullName evidence="2">Uncharacterized protein</fullName>
    </submittedName>
</protein>
<evidence type="ECO:0000256" key="1">
    <source>
        <dbReference type="SAM" id="Phobius"/>
    </source>
</evidence>
<feature type="transmembrane region" description="Helical" evidence="1">
    <location>
        <begin position="64"/>
        <end position="86"/>
    </location>
</feature>
<dbReference type="Proteomes" id="UP000030762">
    <property type="component" value="Unassembled WGS sequence"/>
</dbReference>
<dbReference type="GeneID" id="19956119"/>